<dbReference type="Proteomes" id="UP000828941">
    <property type="component" value="Chromosome 4"/>
</dbReference>
<gene>
    <name evidence="1" type="ORF">L6164_008916</name>
</gene>
<evidence type="ECO:0000313" key="2">
    <source>
        <dbReference type="Proteomes" id="UP000828941"/>
    </source>
</evidence>
<keyword evidence="2" id="KW-1185">Reference proteome</keyword>
<accession>A0ACB9PHC9</accession>
<sequence>MAYFFGYFRMALSFSTSWVGSHNPQLPPPTQPPPPTVIVGGGGSSIRLGSMSERARLAKTPQPEAALKCPRCESANTKFCYYNNYSLSQPRHFCKTCRRYWTRGGALRNVPVGGGCRRNKRNSKGSSRSKSPAKADDRHGGLNSSRGNSSSNCTSGVIGHLPTPSSSQLPFLPTLHQFSNYVSGETGLHFGAISPSILATNGNTSSSDVQFHIGRGNGGSLLSNGQNEQWSLPNLQQFHHHHQQQQHQQQQQLFPFLTNLESPIGLFQLEGENIHPGSYAGQGSRLRPKTLDSGVSEMPQHTSLKMEENEGLSLSKNLLPSSGNDQFWSGGGNAWNDIPSFTSSTSHML</sequence>
<organism evidence="1 2">
    <name type="scientific">Bauhinia variegata</name>
    <name type="common">Purple orchid tree</name>
    <name type="synonym">Phanera variegata</name>
    <dbReference type="NCBI Taxonomy" id="167791"/>
    <lineage>
        <taxon>Eukaryota</taxon>
        <taxon>Viridiplantae</taxon>
        <taxon>Streptophyta</taxon>
        <taxon>Embryophyta</taxon>
        <taxon>Tracheophyta</taxon>
        <taxon>Spermatophyta</taxon>
        <taxon>Magnoliopsida</taxon>
        <taxon>eudicotyledons</taxon>
        <taxon>Gunneridae</taxon>
        <taxon>Pentapetalae</taxon>
        <taxon>rosids</taxon>
        <taxon>fabids</taxon>
        <taxon>Fabales</taxon>
        <taxon>Fabaceae</taxon>
        <taxon>Cercidoideae</taxon>
        <taxon>Cercideae</taxon>
        <taxon>Bauhiniinae</taxon>
        <taxon>Bauhinia</taxon>
    </lineage>
</organism>
<name>A0ACB9PHC9_BAUVA</name>
<proteinExistence type="predicted"/>
<protein>
    <submittedName>
        <fullName evidence="1">Uncharacterized protein</fullName>
    </submittedName>
</protein>
<evidence type="ECO:0000313" key="1">
    <source>
        <dbReference type="EMBL" id="KAI4348160.1"/>
    </source>
</evidence>
<comment type="caution">
    <text evidence="1">The sequence shown here is derived from an EMBL/GenBank/DDBJ whole genome shotgun (WGS) entry which is preliminary data.</text>
</comment>
<reference evidence="1 2" key="1">
    <citation type="journal article" date="2022" name="DNA Res.">
        <title>Chromosomal-level genome assembly of the orchid tree Bauhinia variegata (Leguminosae; Cercidoideae) supports the allotetraploid origin hypothesis of Bauhinia.</title>
        <authorList>
            <person name="Zhong Y."/>
            <person name="Chen Y."/>
            <person name="Zheng D."/>
            <person name="Pang J."/>
            <person name="Liu Y."/>
            <person name="Luo S."/>
            <person name="Meng S."/>
            <person name="Qian L."/>
            <person name="Wei D."/>
            <person name="Dai S."/>
            <person name="Zhou R."/>
        </authorList>
    </citation>
    <scope>NUCLEOTIDE SEQUENCE [LARGE SCALE GENOMIC DNA]</scope>
    <source>
        <strain evidence="1">BV-YZ2020</strain>
    </source>
</reference>
<dbReference type="EMBL" id="CM039429">
    <property type="protein sequence ID" value="KAI4348160.1"/>
    <property type="molecule type" value="Genomic_DNA"/>
</dbReference>